<dbReference type="EMBL" id="SBJO01000001">
    <property type="protein sequence ID" value="KAF9765042.1"/>
    <property type="molecule type" value="Genomic_DNA"/>
</dbReference>
<evidence type="ECO:0000313" key="2">
    <source>
        <dbReference type="Proteomes" id="UP000740883"/>
    </source>
</evidence>
<dbReference type="AlphaFoldDB" id="A0A9P6H130"/>
<dbReference type="Proteomes" id="UP000740883">
    <property type="component" value="Unassembled WGS sequence"/>
</dbReference>
<accession>A0A9P6H130</accession>
<name>A0A9P6H130_9MICR</name>
<reference evidence="1 2" key="1">
    <citation type="journal article" date="2020" name="Genome Biol. Evol.">
        <title>Comparative genomics of strictly vertically transmitted, feminizing microsporidia endosymbionts of amphipod crustaceans.</title>
        <authorList>
            <person name="Cormier A."/>
            <person name="Chebbi M.A."/>
            <person name="Giraud I."/>
            <person name="Wattier R."/>
            <person name="Teixeira M."/>
            <person name="Gilbert C."/>
            <person name="Rigaud T."/>
            <person name="Cordaux R."/>
        </authorList>
    </citation>
    <scope>NUCLEOTIDE SEQUENCE [LARGE SCALE GENOMIC DNA]</scope>
    <source>
        <strain evidence="1 2">Ou3-Ou53</strain>
    </source>
</reference>
<keyword evidence="2" id="KW-1185">Reference proteome</keyword>
<protein>
    <submittedName>
        <fullName evidence="1">Uncharacterized protein</fullName>
    </submittedName>
</protein>
<sequence length="355" mass="41845">MLLATFIACYCWDGNRNPLYISLSNDKKYLFTQCINSLSHINNEIDTITIKGIDRSSTVFVEIIKNKEKEKQIERKGKFLYFVMTDEKYKKETVLQITYSFKNGLSVCSVYEIKEDDRTKIIKIQNTEFALNLYNFKKLYNFMYKHFQNYRDFSNLPDFDDLYKKILINQRERIPLYYFPLLSDMKKCLEILKNTMIPVKSFLDIYDGVYCFIEKLNNNIGLANGICNPSNKLLVSNNKALDLSRIIHDIINTTKHYFDPEYTWEPLNLLYSTSNHIDCCRTSTIKILGELPKNLTTEIYLRDRKGYLMDHKKYIETVLGSIYIKHDLILISGARDLTIDFRDSFGGFRNGTIYF</sequence>
<evidence type="ECO:0000313" key="1">
    <source>
        <dbReference type="EMBL" id="KAF9765042.1"/>
    </source>
</evidence>
<organism evidence="1 2">
    <name type="scientific">Nosema granulosis</name>
    <dbReference type="NCBI Taxonomy" id="83296"/>
    <lineage>
        <taxon>Eukaryota</taxon>
        <taxon>Fungi</taxon>
        <taxon>Fungi incertae sedis</taxon>
        <taxon>Microsporidia</taxon>
        <taxon>Nosematidae</taxon>
        <taxon>Nosema</taxon>
    </lineage>
</organism>
<comment type="caution">
    <text evidence="1">The sequence shown here is derived from an EMBL/GenBank/DDBJ whole genome shotgun (WGS) entry which is preliminary data.</text>
</comment>
<proteinExistence type="predicted"/>
<gene>
    <name evidence="1" type="ORF">NGRA_0034</name>
</gene>